<feature type="non-terminal residue" evidence="3">
    <location>
        <position position="295"/>
    </location>
</feature>
<dbReference type="EMBL" id="OB703553">
    <property type="protein sequence ID" value="CAD7238547.1"/>
    <property type="molecule type" value="Genomic_DNA"/>
</dbReference>
<dbReference type="InterPro" id="IPR029063">
    <property type="entry name" value="SAM-dependent_MTases_sf"/>
</dbReference>
<sequence>MVPVCQFRGHGSNTPMNLEPLYHRLLGTSARRWVDQLPGQIAEATDPQTHGRLSEWQDALNRLPNIKAAHLDLCQAAIEVGQPSEVDEQTRQSIEAVMRDLMPWRKGPFNVFGTLIDTEWRSDWKWDRIAPHISDLKDRWVLDVGCGSGYHCWRMSGEAASQVVGIDPTLLFYQQFAAVKHFTDGLTVDMLPLPLEALPENLCLFDTTFSMGVLYHRRSPIEHLLQLRDSLKPGGELILETLVVEGPTGYSLVPEDRYARMRNVWFLPSLGTLEHWMKRCQFDDIRIVDCSTTTT</sequence>
<dbReference type="GO" id="GO:0002098">
    <property type="term" value="P:tRNA wobble uridine modification"/>
    <property type="evidence" value="ECO:0007669"/>
    <property type="project" value="InterPro"/>
</dbReference>
<evidence type="ECO:0000256" key="1">
    <source>
        <dbReference type="ARBA" id="ARBA00022679"/>
    </source>
</evidence>
<evidence type="ECO:0000256" key="2">
    <source>
        <dbReference type="ARBA" id="ARBA00022694"/>
    </source>
</evidence>
<dbReference type="SUPFAM" id="SSF53335">
    <property type="entry name" value="S-adenosyl-L-methionine-dependent methyltransferases"/>
    <property type="match status" value="1"/>
</dbReference>
<dbReference type="GO" id="GO:0016765">
    <property type="term" value="F:transferase activity, transferring alkyl or aryl (other than methyl) groups"/>
    <property type="evidence" value="ECO:0007669"/>
    <property type="project" value="InterPro"/>
</dbReference>
<organism evidence="3">
    <name type="scientific">Cyprideis torosa</name>
    <dbReference type="NCBI Taxonomy" id="163714"/>
    <lineage>
        <taxon>Eukaryota</taxon>
        <taxon>Metazoa</taxon>
        <taxon>Ecdysozoa</taxon>
        <taxon>Arthropoda</taxon>
        <taxon>Crustacea</taxon>
        <taxon>Oligostraca</taxon>
        <taxon>Ostracoda</taxon>
        <taxon>Podocopa</taxon>
        <taxon>Podocopida</taxon>
        <taxon>Cytherocopina</taxon>
        <taxon>Cytheroidea</taxon>
        <taxon>Cytherideidae</taxon>
        <taxon>Cyprideis</taxon>
    </lineage>
</organism>
<evidence type="ECO:0000313" key="3">
    <source>
        <dbReference type="EMBL" id="CAD7238547.1"/>
    </source>
</evidence>
<dbReference type="NCBIfam" id="TIGR00452">
    <property type="entry name" value="tRNA 5-methoxyuridine(34)/uridine 5-oxyacetic acid(34) synthase CmoB"/>
    <property type="match status" value="1"/>
</dbReference>
<dbReference type="AlphaFoldDB" id="A0A7R8WUY2"/>
<accession>A0A7R8WUY2</accession>
<keyword evidence="2" id="KW-0819">tRNA processing</keyword>
<keyword evidence="1" id="KW-0808">Transferase</keyword>
<dbReference type="CDD" id="cd02440">
    <property type="entry name" value="AdoMet_MTases"/>
    <property type="match status" value="1"/>
</dbReference>
<dbReference type="NCBIfam" id="NF011650">
    <property type="entry name" value="PRK15068.1"/>
    <property type="match status" value="1"/>
</dbReference>
<dbReference type="OrthoDB" id="66144at2759"/>
<gene>
    <name evidence="3" type="ORF">CTOB1V02_LOCUS16362</name>
</gene>
<dbReference type="Pfam" id="PF08003">
    <property type="entry name" value="Methyltransf_9"/>
    <property type="match status" value="1"/>
</dbReference>
<name>A0A7R8WUY2_9CRUS</name>
<reference evidence="3" key="1">
    <citation type="submission" date="2020-11" db="EMBL/GenBank/DDBJ databases">
        <authorList>
            <person name="Tran Van P."/>
        </authorList>
    </citation>
    <scope>NUCLEOTIDE SEQUENCE</scope>
</reference>
<dbReference type="PANTHER" id="PTHR43464:SF95">
    <property type="entry name" value="TRNA U34 CARBOXYMETHYLTRANSFERASE"/>
    <property type="match status" value="1"/>
</dbReference>
<dbReference type="InterPro" id="IPR010017">
    <property type="entry name" value="CmoB"/>
</dbReference>
<protein>
    <submittedName>
        <fullName evidence="3">Uncharacterized protein</fullName>
    </submittedName>
</protein>
<dbReference type="PANTHER" id="PTHR43464">
    <property type="entry name" value="METHYLTRANSFERASE"/>
    <property type="match status" value="1"/>
</dbReference>
<proteinExistence type="predicted"/>
<dbReference type="Gene3D" id="3.40.50.150">
    <property type="entry name" value="Vaccinia Virus protein VP39"/>
    <property type="match status" value="1"/>
</dbReference>
<dbReference type="GO" id="GO:0008168">
    <property type="term" value="F:methyltransferase activity"/>
    <property type="evidence" value="ECO:0007669"/>
    <property type="project" value="TreeGrafter"/>
</dbReference>
<dbReference type="InterPro" id="IPR027555">
    <property type="entry name" value="Mo5U34_MeTrfas-like"/>
</dbReference>